<gene>
    <name evidence="1" type="ORF">LMS43_05010</name>
</gene>
<comment type="caution">
    <text evidence="1">The sequence shown here is derived from an EMBL/GenBank/DDBJ whole genome shotgun (WGS) entry which is preliminary data.</text>
</comment>
<dbReference type="RefSeq" id="WP_266122052.1">
    <property type="nucleotide sequence ID" value="NZ_JAJHNU010000001.1"/>
</dbReference>
<keyword evidence="2" id="KW-1185">Reference proteome</keyword>
<dbReference type="Proteomes" id="UP001168613">
    <property type="component" value="Unassembled WGS sequence"/>
</dbReference>
<evidence type="ECO:0000313" key="1">
    <source>
        <dbReference type="EMBL" id="MDN4120644.1"/>
    </source>
</evidence>
<protein>
    <recommendedName>
        <fullName evidence="3">3-deoxy-D-arabino-heptulosonate 7-phosphate synthase</fullName>
    </recommendedName>
</protein>
<evidence type="ECO:0008006" key="3">
    <source>
        <dbReference type="Google" id="ProtNLM"/>
    </source>
</evidence>
<evidence type="ECO:0000313" key="2">
    <source>
        <dbReference type="Proteomes" id="UP001168613"/>
    </source>
</evidence>
<name>A0ABT8EH79_9BURK</name>
<proteinExistence type="predicted"/>
<dbReference type="EMBL" id="JAJHNU010000001">
    <property type="protein sequence ID" value="MDN4120644.1"/>
    <property type="molecule type" value="Genomic_DNA"/>
</dbReference>
<accession>A0ABT8EH79</accession>
<sequence>MSLSPMLDQVLRLVARPYALAPLPEPQLSHPYSTQAKLAYCLEQIRLTLSKGQTPSSARRDDFLTALAQLIKTAVSSERPDYSYLSQVLKHHSKDVQRYLERLSTYKQDQRVVQRHINAIAHPEKLKAMDPNSPKRHWESWYFLANAEQWSGLQRALTNWLALHSCQGVGALLDIIQLPELQQLLDFEQLSSTPDVQRYLHYRQQDGPLTGSPEAIAQGKRAQARGAHVEEQTQATLTDLAQSLRLVEQHDYRVVSAVHFPAHLIAGSQYAKTEWDALLLRKATTVDKQTIWDVCLLVEAKANPEAASTDLRRLLRGLALLTDLPAHTSVYFSCEQGDIALNSNSLLALALEPSLKKRLLYCCPPSTTETLHRPSSALHAASRMQLLCAPASLNYAYRIQQGADVHPHDLTTVWEDLLHSPQWRAVLYQYAHQQQVGELLVTTTALAQAIQETMSLSALSFLPR</sequence>
<organism evidence="1 2">
    <name type="scientific">Alcaligenes endophyticus</name>
    <dbReference type="NCBI Taxonomy" id="1929088"/>
    <lineage>
        <taxon>Bacteria</taxon>
        <taxon>Pseudomonadati</taxon>
        <taxon>Pseudomonadota</taxon>
        <taxon>Betaproteobacteria</taxon>
        <taxon>Burkholderiales</taxon>
        <taxon>Alcaligenaceae</taxon>
        <taxon>Alcaligenes</taxon>
    </lineage>
</organism>
<reference evidence="1" key="1">
    <citation type="submission" date="2021-11" db="EMBL/GenBank/DDBJ databases">
        <title>Draft genome sequence of Alcaligenes endophyticus type strain CCUG 75668T.</title>
        <authorList>
            <person name="Salva-Serra F."/>
            <person name="Duran R.E."/>
            <person name="Seeger M."/>
            <person name="Moore E.R.B."/>
            <person name="Jaen-Luchoro D."/>
        </authorList>
    </citation>
    <scope>NUCLEOTIDE SEQUENCE</scope>
    <source>
        <strain evidence="1">CCUG 75668</strain>
    </source>
</reference>